<dbReference type="InterPro" id="IPR006595">
    <property type="entry name" value="CTLH_C"/>
</dbReference>
<gene>
    <name evidence="3" type="ORF">NBR_LOCUS9246</name>
</gene>
<dbReference type="InterPro" id="IPR040067">
    <property type="entry name" value="WDR47"/>
</dbReference>
<dbReference type="Pfam" id="PF25602">
    <property type="entry name" value="WDR47_COR"/>
    <property type="match status" value="1"/>
</dbReference>
<dbReference type="WBParaSite" id="NBR_0000924501-mRNA-1">
    <property type="protein sequence ID" value="NBR_0000924501-mRNA-1"/>
    <property type="gene ID" value="NBR_0000924501"/>
</dbReference>
<evidence type="ECO:0000313" key="3">
    <source>
        <dbReference type="EMBL" id="VDL72835.1"/>
    </source>
</evidence>
<dbReference type="InterPro" id="IPR057749">
    <property type="entry name" value="WDR47_COR"/>
</dbReference>
<protein>
    <submittedName>
        <fullName evidence="5">WD repeat-containing protein 47</fullName>
    </submittedName>
</protein>
<dbReference type="PROSITE" id="PS50897">
    <property type="entry name" value="CTLH"/>
    <property type="match status" value="1"/>
</dbReference>
<keyword evidence="4" id="KW-1185">Reference proteome</keyword>
<dbReference type="PANTHER" id="PTHR19863">
    <property type="entry name" value="NEMITIN (NEURONAL ENRICHED MAP INTERACTING PROTEIN) HOMOLOG"/>
    <property type="match status" value="1"/>
</dbReference>
<evidence type="ECO:0000313" key="5">
    <source>
        <dbReference type="WBParaSite" id="NBR_0000924501-mRNA-1"/>
    </source>
</evidence>
<evidence type="ECO:0000313" key="4">
    <source>
        <dbReference type="Proteomes" id="UP000271162"/>
    </source>
</evidence>
<feature type="domain" description="CTLH" evidence="2">
    <location>
        <begin position="53"/>
        <end position="110"/>
    </location>
</feature>
<organism evidence="5">
    <name type="scientific">Nippostrongylus brasiliensis</name>
    <name type="common">Rat hookworm</name>
    <dbReference type="NCBI Taxonomy" id="27835"/>
    <lineage>
        <taxon>Eukaryota</taxon>
        <taxon>Metazoa</taxon>
        <taxon>Ecdysozoa</taxon>
        <taxon>Nematoda</taxon>
        <taxon>Chromadorea</taxon>
        <taxon>Rhabditida</taxon>
        <taxon>Rhabditina</taxon>
        <taxon>Rhabditomorpha</taxon>
        <taxon>Strongyloidea</taxon>
        <taxon>Heligmosomidae</taxon>
        <taxon>Nippostrongylus</taxon>
    </lineage>
</organism>
<dbReference type="InterPro" id="IPR006594">
    <property type="entry name" value="LisH"/>
</dbReference>
<sequence length="370" mass="41515">MPSKPPTAQTLTVQLSLKEKEILKAILEFLEIRGLHITQLSLERETGVINGKYSDDLLFLRQLILDGQWDNALDFVEPLKPVQDFDFRQFRYTITKYKFFELLCVKLEPGPLHDNDFAVEIQALVAHLLPPTGKDRDRQEEHHSSHDRLISLVAKGVFYEGCVDYCQAQAIGDLKGKISADSLLTLLHGHIGKRSGIENGPHPTDILANRPRLSSTDLSLISWLEMVGRDQFAMPFQQKQLDLRVEHLKKPKLEAQWTETILATPMKPGGHFPHSMVPNAKLKFAEKMSQSMTMLPLTASMTTSAFPTIGRLQPMSQSTAAGFCLGIGDTSSEAMAQSQMIDNMMELSQLTKSSRPDGQRNHIIPNAMTR</sequence>
<evidence type="ECO:0000256" key="1">
    <source>
        <dbReference type="SAM" id="MobiDB-lite"/>
    </source>
</evidence>
<dbReference type="STRING" id="27835.A0A0N4Y0Y8"/>
<dbReference type="SMART" id="SM00668">
    <property type="entry name" value="CTLH"/>
    <property type="match status" value="1"/>
</dbReference>
<dbReference type="PROSITE" id="PS50896">
    <property type="entry name" value="LISH"/>
    <property type="match status" value="1"/>
</dbReference>
<proteinExistence type="predicted"/>
<reference evidence="5" key="1">
    <citation type="submission" date="2017-02" db="UniProtKB">
        <authorList>
            <consortium name="WormBaseParasite"/>
        </authorList>
    </citation>
    <scope>IDENTIFICATION</scope>
</reference>
<dbReference type="OMA" id="CWLEMIG"/>
<dbReference type="Proteomes" id="UP000271162">
    <property type="component" value="Unassembled WGS sequence"/>
</dbReference>
<name>A0A0N4Y0Y8_NIPBR</name>
<dbReference type="PANTHER" id="PTHR19863:SF5">
    <property type="entry name" value="WD REPEAT-CONTAINING PROTEIN 47"/>
    <property type="match status" value="1"/>
</dbReference>
<evidence type="ECO:0000259" key="2">
    <source>
        <dbReference type="PROSITE" id="PS50897"/>
    </source>
</evidence>
<accession>A0A0N4Y0Y8</accession>
<feature type="region of interest" description="Disordered" evidence="1">
    <location>
        <begin position="351"/>
        <end position="370"/>
    </location>
</feature>
<dbReference type="EMBL" id="UYSL01020113">
    <property type="protein sequence ID" value="VDL72835.1"/>
    <property type="molecule type" value="Genomic_DNA"/>
</dbReference>
<reference evidence="3 4" key="2">
    <citation type="submission" date="2018-11" db="EMBL/GenBank/DDBJ databases">
        <authorList>
            <consortium name="Pathogen Informatics"/>
        </authorList>
    </citation>
    <scope>NUCLEOTIDE SEQUENCE [LARGE SCALE GENOMIC DNA]</scope>
</reference>
<dbReference type="AlphaFoldDB" id="A0A0N4Y0Y8"/>